<keyword evidence="1" id="KW-1133">Transmembrane helix</keyword>
<accession>A0A4D7DRZ1</accession>
<evidence type="ECO:0000313" key="2">
    <source>
        <dbReference type="EMBL" id="QCJ00166.1"/>
    </source>
</evidence>
<name>A0A4D7DRZ1_9HYPH</name>
<feature type="transmembrane region" description="Helical" evidence="1">
    <location>
        <begin position="44"/>
        <end position="67"/>
    </location>
</feature>
<keyword evidence="1" id="KW-0812">Transmembrane</keyword>
<protein>
    <submittedName>
        <fullName evidence="2">Uncharacterized protein</fullName>
    </submittedName>
</protein>
<organism evidence="2 3">
    <name type="scientific">Agrobacterium larrymoorei</name>
    <dbReference type="NCBI Taxonomy" id="160699"/>
    <lineage>
        <taxon>Bacteria</taxon>
        <taxon>Pseudomonadati</taxon>
        <taxon>Pseudomonadota</taxon>
        <taxon>Alphaproteobacteria</taxon>
        <taxon>Hyphomicrobiales</taxon>
        <taxon>Rhizobiaceae</taxon>
        <taxon>Rhizobium/Agrobacterium group</taxon>
        <taxon>Agrobacterium</taxon>
    </lineage>
</organism>
<dbReference type="OrthoDB" id="8371734at2"/>
<reference evidence="2 3" key="1">
    <citation type="submission" date="2019-04" db="EMBL/GenBank/DDBJ databases">
        <title>Complete genome sequence of Agrobacterium larrymoorei CFBP5473.</title>
        <authorList>
            <person name="Haryono M."/>
            <person name="Chou L."/>
            <person name="Lin Y.-C."/>
            <person name="Lai E.-M."/>
            <person name="Kuo C.-H."/>
        </authorList>
    </citation>
    <scope>NUCLEOTIDE SEQUENCE [LARGE SCALE GENOMIC DNA]</scope>
    <source>
        <strain evidence="2 3">CFBP5473</strain>
    </source>
</reference>
<evidence type="ECO:0000313" key="3">
    <source>
        <dbReference type="Proteomes" id="UP000298545"/>
    </source>
</evidence>
<dbReference type="EMBL" id="CP039692">
    <property type="protein sequence ID" value="QCJ00166.1"/>
    <property type="molecule type" value="Genomic_DNA"/>
</dbReference>
<proteinExistence type="predicted"/>
<evidence type="ECO:0000256" key="1">
    <source>
        <dbReference type="SAM" id="Phobius"/>
    </source>
</evidence>
<gene>
    <name evidence="2" type="ORF">CFBP5473_19755</name>
</gene>
<dbReference type="STRING" id="1367849.GCA_000518585_03785"/>
<sequence length="110" mass="11737">MKYGMAIVLLLPFAGWSAGFLLIYGAQAAGCSLGWQETNLGGISLLRVLLITVFIATTLAIILAAWTALKAEHFTARTSEAMASITRYTAAAAIFSTAYVFSGVLWLKLC</sequence>
<feature type="transmembrane region" description="Helical" evidence="1">
    <location>
        <begin position="88"/>
        <end position="107"/>
    </location>
</feature>
<dbReference type="AlphaFoldDB" id="A0A4D7DRZ1"/>
<dbReference type="KEGG" id="alf:CFBP5473_19755"/>
<keyword evidence="1" id="KW-0472">Membrane</keyword>
<dbReference type="Proteomes" id="UP000298545">
    <property type="component" value="Chromosome linear"/>
</dbReference>